<organism evidence="2 5">
    <name type="scientific">Marinomonas gallaica</name>
    <dbReference type="NCBI Taxonomy" id="1806667"/>
    <lineage>
        <taxon>Bacteria</taxon>
        <taxon>Pseudomonadati</taxon>
        <taxon>Pseudomonadota</taxon>
        <taxon>Gammaproteobacteria</taxon>
        <taxon>Oceanospirillales</taxon>
        <taxon>Oceanospirillaceae</taxon>
        <taxon>Marinomonas</taxon>
    </lineage>
</organism>
<evidence type="ECO:0000313" key="2">
    <source>
        <dbReference type="EMBL" id="SBT17743.1"/>
    </source>
</evidence>
<dbReference type="OrthoDB" id="6119095at2"/>
<gene>
    <name evidence="2" type="ORF">MGA5115_01859</name>
    <name evidence="3" type="ORF">MGA5116_00652</name>
</gene>
<keyword evidence="1" id="KW-0812">Transmembrane</keyword>
<reference evidence="2 5" key="2">
    <citation type="submission" date="2016-06" db="EMBL/GenBank/DDBJ databases">
        <authorList>
            <person name="Kjaerup R.B."/>
            <person name="Dalgaard T.S."/>
            <person name="Juul-Madsen H.R."/>
        </authorList>
    </citation>
    <scope>NUCLEOTIDE SEQUENCE [LARGE SCALE GENOMIC DNA]</scope>
    <source>
        <strain evidence="2 5">CECT 5115</strain>
    </source>
</reference>
<evidence type="ECO:0000313" key="5">
    <source>
        <dbReference type="Proteomes" id="UP000092871"/>
    </source>
</evidence>
<name>A0A1C3JRB7_9GAMM</name>
<reference evidence="3 4" key="1">
    <citation type="submission" date="2016-06" db="EMBL/GenBank/DDBJ databases">
        <authorList>
            <person name="Rodrigo-Torres L."/>
            <person name="Arahal D.R."/>
        </authorList>
    </citation>
    <scope>NUCLEOTIDE SEQUENCE [LARGE SCALE GENOMIC DNA]</scope>
    <source>
        <strain evidence="3 4">CECT 5116</strain>
    </source>
</reference>
<dbReference type="EMBL" id="FLRB01000005">
    <property type="protein sequence ID" value="SBT20069.1"/>
    <property type="molecule type" value="Genomic_DNA"/>
</dbReference>
<evidence type="ECO:0000313" key="3">
    <source>
        <dbReference type="EMBL" id="SBT20069.1"/>
    </source>
</evidence>
<keyword evidence="1" id="KW-0472">Membrane</keyword>
<dbReference type="RefSeq" id="WP_067035292.1">
    <property type="nucleotide sequence ID" value="NZ_FLRA01000012.1"/>
</dbReference>
<dbReference type="AlphaFoldDB" id="A0A1C3JRB7"/>
<proteinExistence type="predicted"/>
<keyword evidence="4" id="KW-1185">Reference proteome</keyword>
<dbReference type="Proteomes" id="UP000092840">
    <property type="component" value="Unassembled WGS sequence"/>
</dbReference>
<accession>A0A1C3JRB7</accession>
<evidence type="ECO:0000256" key="1">
    <source>
        <dbReference type="SAM" id="Phobius"/>
    </source>
</evidence>
<protein>
    <submittedName>
        <fullName evidence="2">Uncharacterized protein</fullName>
    </submittedName>
</protein>
<sequence length="202" mass="23129">MIICLTISKIDWAITKDVFTIIGTISAIVIGAIGLTTWRRQLKGTSEYEVAKKAILLTYEIEQAIQGVRNPMLHLPKDEVESGRRLEAEQQIYADRFVILENKWAELQTIKLESKVIWNNAAAESFNEIRDIIGKLRGGIWLHFWMKGAYAGPGATVDNSAERKIENDKIVYYTSEDDEFTLKIKHAVEHVENFFKDKVRSK</sequence>
<evidence type="ECO:0000313" key="4">
    <source>
        <dbReference type="Proteomes" id="UP000092840"/>
    </source>
</evidence>
<dbReference type="Proteomes" id="UP000092871">
    <property type="component" value="Unassembled WGS sequence"/>
</dbReference>
<feature type="transmembrane region" description="Helical" evidence="1">
    <location>
        <begin position="18"/>
        <end position="38"/>
    </location>
</feature>
<keyword evidence="1" id="KW-1133">Transmembrane helix</keyword>
<dbReference type="EMBL" id="FLRA01000012">
    <property type="protein sequence ID" value="SBT17743.1"/>
    <property type="molecule type" value="Genomic_DNA"/>
</dbReference>